<feature type="signal peptide" evidence="1">
    <location>
        <begin position="1"/>
        <end position="21"/>
    </location>
</feature>
<dbReference type="Proteomes" id="UP001292216">
    <property type="component" value="Unassembled WGS sequence"/>
</dbReference>
<evidence type="ECO:0000256" key="1">
    <source>
        <dbReference type="SAM" id="SignalP"/>
    </source>
</evidence>
<name>A0ABU5PL37_9BACL</name>
<dbReference type="EMBL" id="JAYERP010000001">
    <property type="protein sequence ID" value="MEA3570661.1"/>
    <property type="molecule type" value="Genomic_DNA"/>
</dbReference>
<evidence type="ECO:0000313" key="2">
    <source>
        <dbReference type="EMBL" id="MEA3570661.1"/>
    </source>
</evidence>
<keyword evidence="1" id="KW-0732">Signal</keyword>
<organism evidence="2 3">
    <name type="scientific">Paenibacillus phoenicis</name>
    <dbReference type="NCBI Taxonomy" id="554117"/>
    <lineage>
        <taxon>Bacteria</taxon>
        <taxon>Bacillati</taxon>
        <taxon>Bacillota</taxon>
        <taxon>Bacilli</taxon>
        <taxon>Bacillales</taxon>
        <taxon>Paenibacillaceae</taxon>
        <taxon>Paenibacillus</taxon>
    </lineage>
</organism>
<gene>
    <name evidence="2" type="ORF">U9M73_11690</name>
</gene>
<dbReference type="RefSeq" id="WP_127575629.1">
    <property type="nucleotide sequence ID" value="NZ_CBCSKM010000018.1"/>
</dbReference>
<keyword evidence="3" id="KW-1185">Reference proteome</keyword>
<proteinExistence type="predicted"/>
<accession>A0ABU5PL37</accession>
<evidence type="ECO:0000313" key="3">
    <source>
        <dbReference type="Proteomes" id="UP001292216"/>
    </source>
</evidence>
<comment type="caution">
    <text evidence="2">The sequence shown here is derived from an EMBL/GenBank/DDBJ whole genome shotgun (WGS) entry which is preliminary data.</text>
</comment>
<protein>
    <submittedName>
        <fullName evidence="2">Uncharacterized protein</fullName>
    </submittedName>
</protein>
<feature type="chain" id="PRO_5046708527" evidence="1">
    <location>
        <begin position="22"/>
        <end position="208"/>
    </location>
</feature>
<reference evidence="2 3" key="1">
    <citation type="submission" date="2023-12" db="EMBL/GenBank/DDBJ databases">
        <title>Whole genome sequencing of Paenibacillus phoenicis isolated from the Phoenix Mars Lander spacecraft assembly facility.</title>
        <authorList>
            <person name="Garcia A."/>
            <person name="Venkateswaran K."/>
        </authorList>
    </citation>
    <scope>NUCLEOTIDE SEQUENCE [LARGE SCALE GENOMIC DNA]</scope>
    <source>
        <strain evidence="2 3">3PO2SA</strain>
    </source>
</reference>
<sequence>MKKIFSSALFCIMLVVSIATSAYGMGETTQVAGTVYEEQVAGKEAKITTVPLQEMLPAQFQEDGVVLQRDANGNFHATIPLVKPNSSITASDVVFGGLTMSLYNYVGTNKYELFYTMVVTGDWLKGLKGNFTVTNTSVLSPATYLDKDVNSTFTATRLRTAKVGDDFVIPSDVEKVRVRASDLTVSFLETDPLSPAPLSIIFETANAN</sequence>